<dbReference type="AlphaFoldDB" id="A0A151CE86"/>
<sequence length="121" mass="14622">MKSRYEFFADLQIDEWSKRIDSRINKNQNQSYWKIINHIRTTVAIANAYTLRYQESYKLVSIWKNSLEPGLGDVLRRGHSFGKFTWPFVCILLRVREFLKSYISYFLRRLDFSTQGKDNRK</sequence>
<dbReference type="EMBL" id="LNKT01000071">
    <property type="protein sequence ID" value="KYJ85563.1"/>
    <property type="molecule type" value="Genomic_DNA"/>
</dbReference>
<evidence type="ECO:0000313" key="2">
    <source>
        <dbReference type="Proteomes" id="UP000075359"/>
    </source>
</evidence>
<proteinExistence type="predicted"/>
<comment type="caution">
    <text evidence="1">The sequence shown here is derived from an EMBL/GenBank/DDBJ whole genome shotgun (WGS) entry which is preliminary data.</text>
</comment>
<evidence type="ECO:0000313" key="1">
    <source>
        <dbReference type="EMBL" id="KYJ85563.1"/>
    </source>
</evidence>
<reference evidence="1 2" key="1">
    <citation type="submission" date="2015-11" db="EMBL/GenBank/DDBJ databases">
        <title>Draft genome of Sulfurovum riftiae 1812E, a member of the Epsilonproteobacteria isolated from the tube of the deep-sea hydrothermal vent tubewom Riftia pachyptila.</title>
        <authorList>
            <person name="Vetriani C."/>
            <person name="Giovannelli D."/>
        </authorList>
    </citation>
    <scope>NUCLEOTIDE SEQUENCE [LARGE SCALE GENOMIC DNA]</scope>
    <source>
        <strain evidence="1 2">1812E</strain>
    </source>
</reference>
<keyword evidence="2" id="KW-1185">Reference proteome</keyword>
<organism evidence="1 2">
    <name type="scientific">Sulfurovum riftiae</name>
    <dbReference type="NCBI Taxonomy" id="1630136"/>
    <lineage>
        <taxon>Bacteria</taxon>
        <taxon>Pseudomonadati</taxon>
        <taxon>Campylobacterota</taxon>
        <taxon>Epsilonproteobacteria</taxon>
        <taxon>Campylobacterales</taxon>
        <taxon>Sulfurovaceae</taxon>
        <taxon>Sulfurovum</taxon>
    </lineage>
</organism>
<name>A0A151CE86_9BACT</name>
<dbReference type="STRING" id="1630136.AS592_00530"/>
<protein>
    <submittedName>
        <fullName evidence="1">Uncharacterized protein</fullName>
    </submittedName>
</protein>
<accession>A0A151CE86</accession>
<gene>
    <name evidence="1" type="ORF">AS592_00530</name>
</gene>
<dbReference type="Proteomes" id="UP000075359">
    <property type="component" value="Unassembled WGS sequence"/>
</dbReference>